<protein>
    <submittedName>
        <fullName evidence="1">Uncharacterized protein</fullName>
    </submittedName>
</protein>
<reference evidence="1" key="1">
    <citation type="journal article" date="2014" name="Int. J. Syst. Evol. Microbiol.">
        <title>Complete genome sequence of Corynebacterium casei LMG S-19264T (=DSM 44701T), isolated from a smear-ripened cheese.</title>
        <authorList>
            <consortium name="US DOE Joint Genome Institute (JGI-PGF)"/>
            <person name="Walter F."/>
            <person name="Albersmeier A."/>
            <person name="Kalinowski J."/>
            <person name="Ruckert C."/>
        </authorList>
    </citation>
    <scope>NUCLEOTIDE SEQUENCE</scope>
    <source>
        <strain evidence="1">JCM 3131</strain>
    </source>
</reference>
<accession>A0A918ERT8</accession>
<sequence length="81" mass="8286">MTTPPGECVVLDIPQGLRLNLLGLVVEVGQVRIVADRAGLLGGLIASLTCGGGTAAAQSLEAMAQMLRSQEEQTAGADQRP</sequence>
<gene>
    <name evidence="1" type="ORF">GCM10010145_36120</name>
</gene>
<organism evidence="1 2">
    <name type="scientific">Streptomyces ruber</name>
    <dbReference type="NCBI Taxonomy" id="83378"/>
    <lineage>
        <taxon>Bacteria</taxon>
        <taxon>Bacillati</taxon>
        <taxon>Actinomycetota</taxon>
        <taxon>Actinomycetes</taxon>
        <taxon>Kitasatosporales</taxon>
        <taxon>Streptomycetaceae</taxon>
        <taxon>Streptomyces</taxon>
    </lineage>
</organism>
<dbReference type="Proteomes" id="UP000620156">
    <property type="component" value="Unassembled WGS sequence"/>
</dbReference>
<dbReference type="AlphaFoldDB" id="A0A918ERT8"/>
<dbReference type="RefSeq" id="WP_189217866.1">
    <property type="nucleotide sequence ID" value="NZ_BMQK01000007.1"/>
</dbReference>
<reference evidence="1" key="2">
    <citation type="submission" date="2020-09" db="EMBL/GenBank/DDBJ databases">
        <authorList>
            <person name="Sun Q."/>
            <person name="Ohkuma M."/>
        </authorList>
    </citation>
    <scope>NUCLEOTIDE SEQUENCE</scope>
    <source>
        <strain evidence="1">JCM 3131</strain>
    </source>
</reference>
<proteinExistence type="predicted"/>
<evidence type="ECO:0000313" key="1">
    <source>
        <dbReference type="EMBL" id="GGQ62984.1"/>
    </source>
</evidence>
<keyword evidence="2" id="KW-1185">Reference proteome</keyword>
<comment type="caution">
    <text evidence="1">The sequence shown here is derived from an EMBL/GenBank/DDBJ whole genome shotgun (WGS) entry which is preliminary data.</text>
</comment>
<dbReference type="EMBL" id="BMQK01000007">
    <property type="protein sequence ID" value="GGQ62984.1"/>
    <property type="molecule type" value="Genomic_DNA"/>
</dbReference>
<name>A0A918ERT8_9ACTN</name>
<evidence type="ECO:0000313" key="2">
    <source>
        <dbReference type="Proteomes" id="UP000620156"/>
    </source>
</evidence>